<dbReference type="Gene3D" id="3.30.1380.20">
    <property type="entry name" value="Trafficking protein particle complex subunit 3"/>
    <property type="match status" value="1"/>
</dbReference>
<dbReference type="KEGG" id="gtt:GUITHDRAFT_140921"/>
<organism evidence="2">
    <name type="scientific">Guillardia theta (strain CCMP2712)</name>
    <name type="common">Cryptophyte</name>
    <dbReference type="NCBI Taxonomy" id="905079"/>
    <lineage>
        <taxon>Eukaryota</taxon>
        <taxon>Cryptophyceae</taxon>
        <taxon>Pyrenomonadales</taxon>
        <taxon>Geminigeraceae</taxon>
        <taxon>Guillardia</taxon>
    </lineage>
</organism>
<dbReference type="Proteomes" id="UP000011087">
    <property type="component" value="Unassembled WGS sequence"/>
</dbReference>
<dbReference type="AlphaFoldDB" id="L1J3R0"/>
<protein>
    <submittedName>
        <fullName evidence="2">Trafficking protein particle complex subunit 6</fullName>
    </submittedName>
</protein>
<reference evidence="3" key="3">
    <citation type="submission" date="2016-03" db="UniProtKB">
        <authorList>
            <consortium name="EnsemblProtists"/>
        </authorList>
    </citation>
    <scope>IDENTIFICATION</scope>
</reference>
<dbReference type="SUPFAM" id="SSF111126">
    <property type="entry name" value="Ligand-binding domain in the NO signalling and Golgi transport"/>
    <property type="match status" value="1"/>
</dbReference>
<reference evidence="2 4" key="1">
    <citation type="journal article" date="2012" name="Nature">
        <title>Algal genomes reveal evolutionary mosaicism and the fate of nucleomorphs.</title>
        <authorList>
            <consortium name="DOE Joint Genome Institute"/>
            <person name="Curtis B.A."/>
            <person name="Tanifuji G."/>
            <person name="Burki F."/>
            <person name="Gruber A."/>
            <person name="Irimia M."/>
            <person name="Maruyama S."/>
            <person name="Arias M.C."/>
            <person name="Ball S.G."/>
            <person name="Gile G.H."/>
            <person name="Hirakawa Y."/>
            <person name="Hopkins J.F."/>
            <person name="Kuo A."/>
            <person name="Rensing S.A."/>
            <person name="Schmutz J."/>
            <person name="Symeonidi A."/>
            <person name="Elias M."/>
            <person name="Eveleigh R.J."/>
            <person name="Herman E.K."/>
            <person name="Klute M.J."/>
            <person name="Nakayama T."/>
            <person name="Obornik M."/>
            <person name="Reyes-Prieto A."/>
            <person name="Armbrust E.V."/>
            <person name="Aves S.J."/>
            <person name="Beiko R.G."/>
            <person name="Coutinho P."/>
            <person name="Dacks J.B."/>
            <person name="Durnford D.G."/>
            <person name="Fast N.M."/>
            <person name="Green B.R."/>
            <person name="Grisdale C.J."/>
            <person name="Hempel F."/>
            <person name="Henrissat B."/>
            <person name="Hoppner M.P."/>
            <person name="Ishida K."/>
            <person name="Kim E."/>
            <person name="Koreny L."/>
            <person name="Kroth P.G."/>
            <person name="Liu Y."/>
            <person name="Malik S.B."/>
            <person name="Maier U.G."/>
            <person name="McRose D."/>
            <person name="Mock T."/>
            <person name="Neilson J.A."/>
            <person name="Onodera N.T."/>
            <person name="Poole A.M."/>
            <person name="Pritham E.J."/>
            <person name="Richards T.A."/>
            <person name="Rocap G."/>
            <person name="Roy S.W."/>
            <person name="Sarai C."/>
            <person name="Schaack S."/>
            <person name="Shirato S."/>
            <person name="Slamovits C.H."/>
            <person name="Spencer D.F."/>
            <person name="Suzuki S."/>
            <person name="Worden A.Z."/>
            <person name="Zauner S."/>
            <person name="Barry K."/>
            <person name="Bell C."/>
            <person name="Bharti A.K."/>
            <person name="Crow J.A."/>
            <person name="Grimwood J."/>
            <person name="Kramer R."/>
            <person name="Lindquist E."/>
            <person name="Lucas S."/>
            <person name="Salamov A."/>
            <person name="McFadden G.I."/>
            <person name="Lane C.E."/>
            <person name="Keeling P.J."/>
            <person name="Gray M.W."/>
            <person name="Grigoriev I.V."/>
            <person name="Archibald J.M."/>
        </authorList>
    </citation>
    <scope>NUCLEOTIDE SEQUENCE</scope>
    <source>
        <strain evidence="2 4">CCMP2712</strain>
    </source>
</reference>
<dbReference type="RefSeq" id="XP_005829739.1">
    <property type="nucleotide sequence ID" value="XM_005829682.1"/>
</dbReference>
<comment type="similarity">
    <text evidence="1">Belongs to the TRAPP small subunits family. BET3 subfamily.</text>
</comment>
<dbReference type="InterPro" id="IPR024096">
    <property type="entry name" value="NO_sig/Golgi_transp_ligand-bd"/>
</dbReference>
<dbReference type="OMA" id="FWIATFQ"/>
<name>L1J3R0_GUITC</name>
<reference evidence="4" key="2">
    <citation type="submission" date="2012-11" db="EMBL/GenBank/DDBJ databases">
        <authorList>
            <person name="Kuo A."/>
            <person name="Curtis B.A."/>
            <person name="Tanifuji G."/>
            <person name="Burki F."/>
            <person name="Gruber A."/>
            <person name="Irimia M."/>
            <person name="Maruyama S."/>
            <person name="Arias M.C."/>
            <person name="Ball S.G."/>
            <person name="Gile G.H."/>
            <person name="Hirakawa Y."/>
            <person name="Hopkins J.F."/>
            <person name="Rensing S.A."/>
            <person name="Schmutz J."/>
            <person name="Symeonidi A."/>
            <person name="Elias M."/>
            <person name="Eveleigh R.J."/>
            <person name="Herman E.K."/>
            <person name="Klute M.J."/>
            <person name="Nakayama T."/>
            <person name="Obornik M."/>
            <person name="Reyes-Prieto A."/>
            <person name="Armbrust E.V."/>
            <person name="Aves S.J."/>
            <person name="Beiko R.G."/>
            <person name="Coutinho P."/>
            <person name="Dacks J.B."/>
            <person name="Durnford D.G."/>
            <person name="Fast N.M."/>
            <person name="Green B.R."/>
            <person name="Grisdale C."/>
            <person name="Hempe F."/>
            <person name="Henrissat B."/>
            <person name="Hoppner M.P."/>
            <person name="Ishida K.-I."/>
            <person name="Kim E."/>
            <person name="Koreny L."/>
            <person name="Kroth P.G."/>
            <person name="Liu Y."/>
            <person name="Malik S.-B."/>
            <person name="Maier U.G."/>
            <person name="McRose D."/>
            <person name="Mock T."/>
            <person name="Neilson J.A."/>
            <person name="Onodera N.T."/>
            <person name="Poole A.M."/>
            <person name="Pritham E.J."/>
            <person name="Richards T.A."/>
            <person name="Rocap G."/>
            <person name="Roy S.W."/>
            <person name="Sarai C."/>
            <person name="Schaack S."/>
            <person name="Shirato S."/>
            <person name="Slamovits C.H."/>
            <person name="Spencer D.F."/>
            <person name="Suzuki S."/>
            <person name="Worden A.Z."/>
            <person name="Zauner S."/>
            <person name="Barry K."/>
            <person name="Bell C."/>
            <person name="Bharti A.K."/>
            <person name="Crow J.A."/>
            <person name="Grimwood J."/>
            <person name="Kramer R."/>
            <person name="Lindquist E."/>
            <person name="Lucas S."/>
            <person name="Salamov A."/>
            <person name="McFadden G.I."/>
            <person name="Lane C.E."/>
            <person name="Keeling P.J."/>
            <person name="Gray M.W."/>
            <person name="Grigoriev I.V."/>
            <person name="Archibald J.M."/>
        </authorList>
    </citation>
    <scope>NUCLEOTIDE SEQUENCE</scope>
    <source>
        <strain evidence="4">CCMP2712</strain>
    </source>
</reference>
<evidence type="ECO:0000313" key="2">
    <source>
        <dbReference type="EMBL" id="EKX42759.1"/>
    </source>
</evidence>
<dbReference type="HOGENOM" id="CLU_076409_3_3_1"/>
<dbReference type="EnsemblProtists" id="EKX42759">
    <property type="protein sequence ID" value="EKX42759"/>
    <property type="gene ID" value="GUITHDRAFT_140921"/>
</dbReference>
<sequence length="128" mass="14756">MSTTPATKREVAESSFDLLHHAIVDKISSSNRNHPEKDLEMIGYTVGQKLVERYVKEKPILENDLAVITFLCKDFWTEVYGKQMDKLRTNHKGVFELQDHRFRALLRVSAVPHSALWNDSRFSVRLGA</sequence>
<evidence type="ECO:0000256" key="1">
    <source>
        <dbReference type="ARBA" id="ARBA00006218"/>
    </source>
</evidence>
<dbReference type="CDD" id="cd14944">
    <property type="entry name" value="TRAPPC6A_Trs33"/>
    <property type="match status" value="1"/>
</dbReference>
<dbReference type="OrthoDB" id="941624at2759"/>
<dbReference type="STRING" id="905079.L1J3R0"/>
<dbReference type="GO" id="GO:0006888">
    <property type="term" value="P:endoplasmic reticulum to Golgi vesicle-mediated transport"/>
    <property type="evidence" value="ECO:0007669"/>
    <property type="project" value="TreeGrafter"/>
</dbReference>
<dbReference type="InterPro" id="IPR037992">
    <property type="entry name" value="TRAPPC6/Trs33"/>
</dbReference>
<dbReference type="GeneID" id="17299505"/>
<gene>
    <name evidence="2" type="primary">TRS33</name>
    <name evidence="2" type="ORF">GUITHDRAFT_140921</name>
</gene>
<dbReference type="PaxDb" id="55529-EKX42759"/>
<dbReference type="InterPro" id="IPR007194">
    <property type="entry name" value="TRAPP_component"/>
</dbReference>
<dbReference type="GO" id="GO:0030008">
    <property type="term" value="C:TRAPP complex"/>
    <property type="evidence" value="ECO:0007669"/>
    <property type="project" value="TreeGrafter"/>
</dbReference>
<dbReference type="PANTHER" id="PTHR12817">
    <property type="entry name" value="TRAFFICKING PROTEIN PARTICLE COMPLEX SUBUNIT 6B"/>
    <property type="match status" value="1"/>
</dbReference>
<dbReference type="GO" id="GO:0005802">
    <property type="term" value="C:trans-Golgi network"/>
    <property type="evidence" value="ECO:0007669"/>
    <property type="project" value="TreeGrafter"/>
</dbReference>
<dbReference type="Pfam" id="PF04051">
    <property type="entry name" value="TRAPP"/>
    <property type="match status" value="1"/>
</dbReference>
<dbReference type="eggNOG" id="KOG3316">
    <property type="taxonomic scope" value="Eukaryota"/>
</dbReference>
<accession>L1J3R0</accession>
<dbReference type="EMBL" id="JH993014">
    <property type="protein sequence ID" value="EKX42759.1"/>
    <property type="molecule type" value="Genomic_DNA"/>
</dbReference>
<evidence type="ECO:0000313" key="3">
    <source>
        <dbReference type="EnsemblProtists" id="EKX42759"/>
    </source>
</evidence>
<keyword evidence="4" id="KW-1185">Reference proteome</keyword>
<dbReference type="PANTHER" id="PTHR12817:SF0">
    <property type="entry name" value="GEO08327P1"/>
    <property type="match status" value="1"/>
</dbReference>
<dbReference type="GO" id="GO:0005801">
    <property type="term" value="C:cis-Golgi network"/>
    <property type="evidence" value="ECO:0007669"/>
    <property type="project" value="TreeGrafter"/>
</dbReference>
<evidence type="ECO:0000313" key="4">
    <source>
        <dbReference type="Proteomes" id="UP000011087"/>
    </source>
</evidence>
<proteinExistence type="inferred from homology"/>